<comment type="caution">
    <text evidence="1">The sequence shown here is derived from an EMBL/GenBank/DDBJ whole genome shotgun (WGS) entry which is preliminary data.</text>
</comment>
<dbReference type="AlphaFoldDB" id="A0AA38MSJ3"/>
<gene>
    <name evidence="1" type="ORF">Zmor_001310</name>
</gene>
<reference evidence="1" key="1">
    <citation type="journal article" date="2023" name="G3 (Bethesda)">
        <title>Whole genome assemblies of Zophobas morio and Tenebrio molitor.</title>
        <authorList>
            <person name="Kaur S."/>
            <person name="Stinson S.A."/>
            <person name="diCenzo G.C."/>
        </authorList>
    </citation>
    <scope>NUCLEOTIDE SEQUENCE</scope>
    <source>
        <strain evidence="1">QUZm001</strain>
    </source>
</reference>
<sequence>MLGELGHYGRQTRKGSRLWAEAENFTTSAAAPESIQTYGLVQKWKETKTTKREVRRRVCWRRVSRGQFDLVFLSSKTSVLVSSNGVPPP</sequence>
<keyword evidence="2" id="KW-1185">Reference proteome</keyword>
<accession>A0AA38MSJ3</accession>
<protein>
    <submittedName>
        <fullName evidence="1">Uncharacterized protein</fullName>
    </submittedName>
</protein>
<proteinExistence type="predicted"/>
<evidence type="ECO:0000313" key="1">
    <source>
        <dbReference type="EMBL" id="KAJ3665842.1"/>
    </source>
</evidence>
<dbReference type="EMBL" id="JALNTZ010000001">
    <property type="protein sequence ID" value="KAJ3665842.1"/>
    <property type="molecule type" value="Genomic_DNA"/>
</dbReference>
<dbReference type="Proteomes" id="UP001168821">
    <property type="component" value="Unassembled WGS sequence"/>
</dbReference>
<evidence type="ECO:0000313" key="2">
    <source>
        <dbReference type="Proteomes" id="UP001168821"/>
    </source>
</evidence>
<name>A0AA38MSJ3_9CUCU</name>
<organism evidence="1 2">
    <name type="scientific">Zophobas morio</name>
    <dbReference type="NCBI Taxonomy" id="2755281"/>
    <lineage>
        <taxon>Eukaryota</taxon>
        <taxon>Metazoa</taxon>
        <taxon>Ecdysozoa</taxon>
        <taxon>Arthropoda</taxon>
        <taxon>Hexapoda</taxon>
        <taxon>Insecta</taxon>
        <taxon>Pterygota</taxon>
        <taxon>Neoptera</taxon>
        <taxon>Endopterygota</taxon>
        <taxon>Coleoptera</taxon>
        <taxon>Polyphaga</taxon>
        <taxon>Cucujiformia</taxon>
        <taxon>Tenebrionidae</taxon>
        <taxon>Zophobas</taxon>
    </lineage>
</organism>